<sequence>MPRITKLEEDIKHGSKTYEAYQERLNNMVSYQCGDLAGDNSFFSEAVDAAEEVVEILFSRYKK</sequence>
<evidence type="ECO:0000313" key="2">
    <source>
        <dbReference type="Proteomes" id="UP000002350"/>
    </source>
</evidence>
<dbReference type="STRING" id="637905.SVI_2258"/>
<dbReference type="HOGENOM" id="CLU_2883431_0_0_6"/>
<keyword evidence="2" id="KW-1185">Reference proteome</keyword>
<dbReference type="EMBL" id="AP011177">
    <property type="protein sequence ID" value="BAJ02229.1"/>
    <property type="molecule type" value="Genomic_DNA"/>
</dbReference>
<name>D4ZKN0_SHEVD</name>
<accession>D4ZKN0</accession>
<evidence type="ECO:0000313" key="1">
    <source>
        <dbReference type="EMBL" id="BAJ02229.1"/>
    </source>
</evidence>
<protein>
    <submittedName>
        <fullName evidence="1">Uncharacterized protein</fullName>
    </submittedName>
</protein>
<dbReference type="KEGG" id="svo:SVI_2258"/>
<proteinExistence type="predicted"/>
<organism evidence="1 2">
    <name type="scientific">Shewanella violacea (strain JCM 10179 / CIP 106290 / LMG 19151 / DSS12)</name>
    <dbReference type="NCBI Taxonomy" id="637905"/>
    <lineage>
        <taxon>Bacteria</taxon>
        <taxon>Pseudomonadati</taxon>
        <taxon>Pseudomonadota</taxon>
        <taxon>Gammaproteobacteria</taxon>
        <taxon>Alteromonadales</taxon>
        <taxon>Shewanellaceae</taxon>
        <taxon>Shewanella</taxon>
    </lineage>
</organism>
<dbReference type="RefSeq" id="WP_013051534.1">
    <property type="nucleotide sequence ID" value="NC_014012.1"/>
</dbReference>
<reference evidence="2" key="1">
    <citation type="journal article" date="2010" name="Mol. Biosyst.">
        <title>Complete genome sequence and comparative analysis of Shewanella violacea, a psychrophilic and piezophilic bacterium from deep sea floor sediments.</title>
        <authorList>
            <person name="Aono E."/>
            <person name="Baba T."/>
            <person name="Ara T."/>
            <person name="Nishi T."/>
            <person name="Nakamichi T."/>
            <person name="Inamoto E."/>
            <person name="Toyonaga H."/>
            <person name="Hasegawa M."/>
            <person name="Takai Y."/>
            <person name="Okumura Y."/>
            <person name="Baba M."/>
            <person name="Tomita M."/>
            <person name="Kato C."/>
            <person name="Oshima T."/>
            <person name="Nakasone K."/>
            <person name="Mori H."/>
        </authorList>
    </citation>
    <scope>NUCLEOTIDE SEQUENCE [LARGE SCALE GENOMIC DNA]</scope>
    <source>
        <strain evidence="2">JCM 10179 / CIP 106290 / LMG 19151 / DSS12</strain>
    </source>
</reference>
<dbReference type="Proteomes" id="UP000002350">
    <property type="component" value="Chromosome"/>
</dbReference>
<gene>
    <name evidence="1" type="ordered locus">SVI_2258</name>
</gene>
<dbReference type="AlphaFoldDB" id="D4ZKN0"/>